<dbReference type="PANTHER" id="PTHR10133:SF27">
    <property type="entry name" value="DNA POLYMERASE NU"/>
    <property type="match status" value="1"/>
</dbReference>
<evidence type="ECO:0000313" key="7">
    <source>
        <dbReference type="EMBL" id="BBX33641.1"/>
    </source>
</evidence>
<dbReference type="Gene3D" id="3.30.420.10">
    <property type="entry name" value="Ribonuclease H-like superfamily/Ribonuclease H"/>
    <property type="match status" value="1"/>
</dbReference>
<comment type="similarity">
    <text evidence="1">Belongs to the DNA polymerase type-A family.</text>
</comment>
<dbReference type="Gene3D" id="3.30.70.370">
    <property type="match status" value="1"/>
</dbReference>
<dbReference type="Gene3D" id="1.10.150.20">
    <property type="entry name" value="5' to 3' exonuclease, C-terminal subdomain"/>
    <property type="match status" value="1"/>
</dbReference>
<dbReference type="EMBL" id="AP022567">
    <property type="protein sequence ID" value="BBX33641.1"/>
    <property type="molecule type" value="Genomic_DNA"/>
</dbReference>
<evidence type="ECO:0000256" key="4">
    <source>
        <dbReference type="ARBA" id="ARBA00022705"/>
    </source>
</evidence>
<organism evidence="7 8">
    <name type="scientific">Mycolicibacterium mageritense</name>
    <name type="common">Mycobacterium mageritense</name>
    <dbReference type="NCBI Taxonomy" id="53462"/>
    <lineage>
        <taxon>Bacteria</taxon>
        <taxon>Bacillati</taxon>
        <taxon>Actinomycetota</taxon>
        <taxon>Actinomycetes</taxon>
        <taxon>Mycobacteriales</taxon>
        <taxon>Mycobacteriaceae</taxon>
        <taxon>Mycolicibacterium</taxon>
    </lineage>
</organism>
<name>A0ABN5Y671_MYCME</name>
<dbReference type="InterPro" id="IPR002298">
    <property type="entry name" value="DNA_polymerase_A"/>
</dbReference>
<comment type="catalytic activity">
    <reaction evidence="5">
        <text>DNA(n) + a 2'-deoxyribonucleoside 5'-triphosphate = DNA(n+1) + diphosphate</text>
        <dbReference type="Rhea" id="RHEA:22508"/>
        <dbReference type="Rhea" id="RHEA-COMP:17339"/>
        <dbReference type="Rhea" id="RHEA-COMP:17340"/>
        <dbReference type="ChEBI" id="CHEBI:33019"/>
        <dbReference type="ChEBI" id="CHEBI:61560"/>
        <dbReference type="ChEBI" id="CHEBI:173112"/>
        <dbReference type="EC" id="2.7.7.7"/>
    </reaction>
</comment>
<dbReference type="PRINTS" id="PR00868">
    <property type="entry name" value="DNAPOLI"/>
</dbReference>
<reference evidence="7 8" key="1">
    <citation type="journal article" date="2019" name="Emerg. Microbes Infect.">
        <title>Comprehensive subspecies identification of 175 nontuberculous mycobacteria species based on 7547 genomic profiles.</title>
        <authorList>
            <person name="Matsumoto Y."/>
            <person name="Kinjo T."/>
            <person name="Motooka D."/>
            <person name="Nabeya D."/>
            <person name="Jung N."/>
            <person name="Uechi K."/>
            <person name="Horii T."/>
            <person name="Iida T."/>
            <person name="Fujita J."/>
            <person name="Nakamura S."/>
        </authorList>
    </citation>
    <scope>NUCLEOTIDE SEQUENCE [LARGE SCALE GENOMIC DNA]</scope>
    <source>
        <strain evidence="7 8">JCM 12375</strain>
    </source>
</reference>
<protein>
    <recommendedName>
        <fullName evidence="3">DNA polymerase I</fullName>
        <ecNumber evidence="2">2.7.7.7</ecNumber>
    </recommendedName>
</protein>
<dbReference type="SUPFAM" id="SSF53098">
    <property type="entry name" value="Ribonuclease H-like"/>
    <property type="match status" value="1"/>
</dbReference>
<dbReference type="Pfam" id="PF01612">
    <property type="entry name" value="DNA_pol_A_exo1"/>
    <property type="match status" value="1"/>
</dbReference>
<keyword evidence="4" id="KW-0235">DNA replication</keyword>
<dbReference type="InterPro" id="IPR002562">
    <property type="entry name" value="3'-5'_exonuclease_dom"/>
</dbReference>
<dbReference type="Pfam" id="PF00476">
    <property type="entry name" value="DNA_pol_A"/>
    <property type="match status" value="1"/>
</dbReference>
<evidence type="ECO:0000256" key="3">
    <source>
        <dbReference type="ARBA" id="ARBA00020311"/>
    </source>
</evidence>
<dbReference type="EC" id="2.7.7.7" evidence="2"/>
<dbReference type="InterPro" id="IPR001098">
    <property type="entry name" value="DNA-dir_DNA_pol_A_palm_dom"/>
</dbReference>
<dbReference type="InterPro" id="IPR043502">
    <property type="entry name" value="DNA/RNA_pol_sf"/>
</dbReference>
<evidence type="ECO:0000256" key="2">
    <source>
        <dbReference type="ARBA" id="ARBA00012417"/>
    </source>
</evidence>
<dbReference type="SUPFAM" id="SSF56672">
    <property type="entry name" value="DNA/RNA polymerases"/>
    <property type="match status" value="1"/>
</dbReference>
<dbReference type="PANTHER" id="PTHR10133">
    <property type="entry name" value="DNA POLYMERASE I"/>
    <property type="match status" value="1"/>
</dbReference>
<feature type="domain" description="DNA-directed DNA polymerase family A palm" evidence="6">
    <location>
        <begin position="416"/>
        <end position="616"/>
    </location>
</feature>
<evidence type="ECO:0000313" key="8">
    <source>
        <dbReference type="Proteomes" id="UP000465622"/>
    </source>
</evidence>
<accession>A0ABN5Y671</accession>
<gene>
    <name evidence="7" type="ORF">MMAGJ_29230</name>
</gene>
<dbReference type="InterPro" id="IPR036397">
    <property type="entry name" value="RNaseH_sf"/>
</dbReference>
<keyword evidence="8" id="KW-1185">Reference proteome</keyword>
<evidence type="ECO:0000256" key="1">
    <source>
        <dbReference type="ARBA" id="ARBA00007705"/>
    </source>
</evidence>
<proteinExistence type="inferred from homology"/>
<evidence type="ECO:0000259" key="6">
    <source>
        <dbReference type="SMART" id="SM00482"/>
    </source>
</evidence>
<dbReference type="RefSeq" id="WP_036431385.1">
    <property type="nucleotide sequence ID" value="NZ_AP022567.1"/>
</dbReference>
<sequence>MTTPTSDLRTLLRARKRQTLFLRHGESPADAIAKLRASLQGGGFLAFDVETDALHPSDPRGATTSIQLGSKSVAVLLDPSDPAHVSAAREMLNDKTFTLTAHNAAFDILRLVRLGVFDTVRDAWRRTSDTFILGILITNRNGKLGNAALDLKSLTKAWCGEAAVSADAKQELQAVQKAMGTKGVGGSTWSAYDHIIVTEDGDVVGDPTHGNTWAHIPRDNPEFITYCAADVYDSAHLAEALDPVARSLWPDRVNAEHHAACMVTEMTHRGVRLDVELTRKLNQEAYVTLGDAEKVFADHGVPMVTAKTSGNSSPDKEAVAAAIRAEGVPVPTKRTKDGKTIPVLDKSALKGYIKAGSKVATAFRAWNKAHKEITTNYRHYLRTTGSRVHAEIVANEAVTGRMASRSPNLQNVPEPAKPCFVADPGMVFISADFSSIEMRVAAAVTGDPKLTWNYTEPIPEDASEHDVKSRDPYWLIAWAVWGPDATVDDRKLAKIICLAQMYGGGQDTIAEQVDEDIDLVSKVLSANRAQFPKLGDWFSKNVEPTINSGRPFWTLPSGRFQTIDPTRAWAGFNLMMQGLARDLLLGAMFRLDGAGFGEYMLLPIHDEVLFQVPAEQAEEMLPRIITAMETTFQGVPITVEAKVLGTRWIEKTHAPKTPYRVN</sequence>
<dbReference type="InterPro" id="IPR012337">
    <property type="entry name" value="RNaseH-like_sf"/>
</dbReference>
<dbReference type="Proteomes" id="UP000465622">
    <property type="component" value="Chromosome"/>
</dbReference>
<dbReference type="SMART" id="SM00482">
    <property type="entry name" value="POLAc"/>
    <property type="match status" value="1"/>
</dbReference>
<evidence type="ECO:0000256" key="5">
    <source>
        <dbReference type="ARBA" id="ARBA00049244"/>
    </source>
</evidence>